<comment type="caution">
    <text evidence="2">The sequence shown here is derived from an EMBL/GenBank/DDBJ whole genome shotgun (WGS) entry which is preliminary data.</text>
</comment>
<dbReference type="Pfam" id="PF18731">
    <property type="entry name" value="HEPN_Swt1"/>
    <property type="match status" value="1"/>
</dbReference>
<organism evidence="2 3">
    <name type="scientific">Sanguibacteroides justesenii</name>
    <dbReference type="NCBI Taxonomy" id="1547597"/>
    <lineage>
        <taxon>Bacteria</taxon>
        <taxon>Pseudomonadati</taxon>
        <taxon>Bacteroidota</taxon>
        <taxon>Bacteroidia</taxon>
        <taxon>Bacteroidales</taxon>
        <taxon>Porphyromonadaceae</taxon>
        <taxon>Sanguibacteroides</taxon>
    </lineage>
</organism>
<sequence>MDIVMSEFTYELPNNKSFFNTVITILKNDPKYAGYKYYDIIKDGYCEISDTSNFSGKRWDAMYTSVNFYISQNVYAEHASNIPEIKDVLLNVCRIVMPPNAGYDIMEINISPNLHTGGNSDVLNEVIESVNQTKLDILSDDIKQKGKEMSDLYVTLYCIENSLRNFIDKTLSDSLGENYFSQLTVPSDISKGIATRKKDEAQNKWLPLRGDKDIYYLDFIDLSKLILNNWEHFKKYFPTQSWISTKIEELYKVRCLIAHNSYAGDDEKELVSLYYKQIIKQIASIGL</sequence>
<name>A0AB34R6S8_9PORP</name>
<dbReference type="InterPro" id="IPR041650">
    <property type="entry name" value="HEPN_Swt1"/>
</dbReference>
<feature type="domain" description="Swt1-like HEPN" evidence="1">
    <location>
        <begin position="156"/>
        <end position="265"/>
    </location>
</feature>
<gene>
    <name evidence="2" type="ORF">IE90_03915</name>
</gene>
<evidence type="ECO:0000313" key="2">
    <source>
        <dbReference type="EMBL" id="KIO46506.1"/>
    </source>
</evidence>
<dbReference type="EMBL" id="JPIT01000009">
    <property type="protein sequence ID" value="KIO46506.1"/>
    <property type="molecule type" value="Genomic_DNA"/>
</dbReference>
<protein>
    <recommendedName>
        <fullName evidence="1">Swt1-like HEPN domain-containing protein</fullName>
    </recommendedName>
</protein>
<dbReference type="AlphaFoldDB" id="A0AB34R6S8"/>
<reference evidence="2 3" key="1">
    <citation type="submission" date="2014-07" db="EMBL/GenBank/DDBJ databases">
        <title>Porphyromonadaceae bacterium OUH 334697 = ATCC BAA-2682 = DSM 28341 draft genome.</title>
        <authorList>
            <person name="Sydenham T.V."/>
            <person name="Hasman H."/>
            <person name="Justesen U.S."/>
        </authorList>
    </citation>
    <scope>NUCLEOTIDE SEQUENCE [LARGE SCALE GENOMIC DNA]</scope>
    <source>
        <strain evidence="2 3">OUH 334697</strain>
    </source>
</reference>
<evidence type="ECO:0000259" key="1">
    <source>
        <dbReference type="Pfam" id="PF18731"/>
    </source>
</evidence>
<proteinExistence type="predicted"/>
<evidence type="ECO:0000313" key="3">
    <source>
        <dbReference type="Proteomes" id="UP000031937"/>
    </source>
</evidence>
<dbReference type="Proteomes" id="UP000031937">
    <property type="component" value="Unassembled WGS sequence"/>
</dbReference>
<accession>A0AB34R6S8</accession>